<name>A0A150FU87_GONPE</name>
<dbReference type="GO" id="GO:0016279">
    <property type="term" value="F:protein-lysine N-methyltransferase activity"/>
    <property type="evidence" value="ECO:0007669"/>
    <property type="project" value="TreeGrafter"/>
</dbReference>
<comment type="caution">
    <text evidence="6">The sequence shown here is derived from an EMBL/GenBank/DDBJ whole genome shotgun (WGS) entry which is preliminary data.</text>
</comment>
<accession>A0A150FU87</accession>
<dbReference type="EMBL" id="LSYV01000706">
    <property type="protein sequence ID" value="KXZ41159.1"/>
    <property type="molecule type" value="Genomic_DNA"/>
</dbReference>
<feature type="region of interest" description="Disordered" evidence="4">
    <location>
        <begin position="250"/>
        <end position="282"/>
    </location>
</feature>
<feature type="region of interest" description="Disordered" evidence="4">
    <location>
        <begin position="115"/>
        <end position="138"/>
    </location>
</feature>
<dbReference type="PROSITE" id="PS50280">
    <property type="entry name" value="SET"/>
    <property type="match status" value="1"/>
</dbReference>
<dbReference type="SUPFAM" id="SSF81822">
    <property type="entry name" value="RuBisCo LSMT C-terminal, substrate-binding domain"/>
    <property type="match status" value="1"/>
</dbReference>
<evidence type="ECO:0000256" key="2">
    <source>
        <dbReference type="ARBA" id="ARBA00022679"/>
    </source>
</evidence>
<feature type="region of interest" description="Disordered" evidence="4">
    <location>
        <begin position="460"/>
        <end position="485"/>
    </location>
</feature>
<dbReference type="InterPro" id="IPR036464">
    <property type="entry name" value="Rubisco_LSMT_subst-bd_sf"/>
</dbReference>
<dbReference type="InterPro" id="IPR050600">
    <property type="entry name" value="SETD3_SETD6_MTase"/>
</dbReference>
<dbReference type="AlphaFoldDB" id="A0A150FU87"/>
<keyword evidence="2" id="KW-0808">Transferase</keyword>
<keyword evidence="3" id="KW-0949">S-adenosyl-L-methionine</keyword>
<keyword evidence="1" id="KW-0489">Methyltransferase</keyword>
<dbReference type="Pfam" id="PF00856">
    <property type="entry name" value="SET"/>
    <property type="match status" value="1"/>
</dbReference>
<dbReference type="SUPFAM" id="SSF82199">
    <property type="entry name" value="SET domain"/>
    <property type="match status" value="1"/>
</dbReference>
<dbReference type="Gene3D" id="3.90.1420.10">
    <property type="entry name" value="Rubisco LSMT, substrate-binding domain"/>
    <property type="match status" value="1"/>
</dbReference>
<dbReference type="CDD" id="cd10527">
    <property type="entry name" value="SET_LSMT"/>
    <property type="match status" value="1"/>
</dbReference>
<dbReference type="Pfam" id="PF09273">
    <property type="entry name" value="Rubis-subs-bind"/>
    <property type="match status" value="1"/>
</dbReference>
<dbReference type="GO" id="GO:0032259">
    <property type="term" value="P:methylation"/>
    <property type="evidence" value="ECO:0007669"/>
    <property type="project" value="UniProtKB-KW"/>
</dbReference>
<feature type="region of interest" description="Disordered" evidence="4">
    <location>
        <begin position="599"/>
        <end position="633"/>
    </location>
</feature>
<keyword evidence="7" id="KW-1185">Reference proteome</keyword>
<dbReference type="Gene3D" id="3.90.1410.10">
    <property type="entry name" value="set domain protein methyltransferase, domain 1"/>
    <property type="match status" value="1"/>
</dbReference>
<evidence type="ECO:0000313" key="7">
    <source>
        <dbReference type="Proteomes" id="UP000075714"/>
    </source>
</evidence>
<sequence>MARGPVQTSAPPFPPCRVSGLGFRSKGRLVPVHAAAAASSPGSGPGGRPPPPPLEEWLRSNGGTVNGVALRSTLYPSGAIDRQLVASTDHPAGALLLSVPRRLQIRYDNVEEAAAASSSTSSSASTHSATGGSGDAEADAAAPYGLPAADAAAVASLFARLPVGSDTGAPAWQLRQALTLLAHLAAGPASALAPYLAHLPGLAHGVPTPRVAMLMYDDAVDELQYGSLVHDVRNQKYWLARVAREVLAGGGGGGRELPSPAGEERTARSGGGGGSGEGSGRAGAPFRGLAVDEGLLGWAVAVAMSRCFGLSRSRAHTCVPLIDMANHVAPHGASNAEIRSGPGGEVAMYAKRQIKAGEELTLTYGSHDNANLLLSYGFTLQPNPYDAFYFVLDLETLESLVEGMGDGSTQGGLAEWQLRLLRDKLGLRPLPGPGQEGKPAAEDGASGSIRVFLSAADPPVAAGQRGSAAGGDGEEQQQEGSGPAVLAQPVDPKLLAALRIATLQDEAWYGQLAGRSVERIGGWGNLLARQQEISVMRLLAALVTALYTSFPTTIQQDRKLLASASIDVAAAAAASTLTSGTLAQPITAAAAAAAAPSPVAPSASSTGGWPLRPHDPPAGSGGADPSAAATAAHTRDAAEAVRFRLGLKLTLERCLQSLVARAKQLDELQKVR</sequence>
<proteinExistence type="predicted"/>
<evidence type="ECO:0000313" key="6">
    <source>
        <dbReference type="EMBL" id="KXZ41159.1"/>
    </source>
</evidence>
<feature type="domain" description="SET" evidence="5">
    <location>
        <begin position="66"/>
        <end position="365"/>
    </location>
</feature>
<feature type="compositionally biased region" description="Gly residues" evidence="4">
    <location>
        <begin position="269"/>
        <end position="281"/>
    </location>
</feature>
<dbReference type="InterPro" id="IPR046341">
    <property type="entry name" value="SET_dom_sf"/>
</dbReference>
<protein>
    <recommendedName>
        <fullName evidence="5">SET domain-containing protein</fullName>
    </recommendedName>
</protein>
<dbReference type="InterPro" id="IPR015353">
    <property type="entry name" value="Rubisco_LSMT_subst-bd"/>
</dbReference>
<feature type="region of interest" description="Disordered" evidence="4">
    <location>
        <begin position="34"/>
        <end position="61"/>
    </location>
</feature>
<evidence type="ECO:0000256" key="3">
    <source>
        <dbReference type="ARBA" id="ARBA00022691"/>
    </source>
</evidence>
<dbReference type="OrthoDB" id="341421at2759"/>
<evidence type="ECO:0000256" key="4">
    <source>
        <dbReference type="SAM" id="MobiDB-lite"/>
    </source>
</evidence>
<organism evidence="6 7">
    <name type="scientific">Gonium pectorale</name>
    <name type="common">Green alga</name>
    <dbReference type="NCBI Taxonomy" id="33097"/>
    <lineage>
        <taxon>Eukaryota</taxon>
        <taxon>Viridiplantae</taxon>
        <taxon>Chlorophyta</taxon>
        <taxon>core chlorophytes</taxon>
        <taxon>Chlorophyceae</taxon>
        <taxon>CS clade</taxon>
        <taxon>Chlamydomonadales</taxon>
        <taxon>Volvocaceae</taxon>
        <taxon>Gonium</taxon>
    </lineage>
</organism>
<feature type="compositionally biased region" description="Low complexity" evidence="4">
    <location>
        <begin position="115"/>
        <end position="130"/>
    </location>
</feature>
<feature type="compositionally biased region" description="Low complexity" evidence="4">
    <location>
        <begin position="623"/>
        <end position="632"/>
    </location>
</feature>
<dbReference type="Proteomes" id="UP000075714">
    <property type="component" value="Unassembled WGS sequence"/>
</dbReference>
<evidence type="ECO:0000259" key="5">
    <source>
        <dbReference type="PROSITE" id="PS50280"/>
    </source>
</evidence>
<gene>
    <name evidence="6" type="ORF">GPECTOR_710g862</name>
</gene>
<evidence type="ECO:0000256" key="1">
    <source>
        <dbReference type="ARBA" id="ARBA00022603"/>
    </source>
</evidence>
<dbReference type="PANTHER" id="PTHR13271:SF140">
    <property type="entry name" value="SET DOMAIN-CONTAINING PROTEIN"/>
    <property type="match status" value="1"/>
</dbReference>
<dbReference type="InterPro" id="IPR001214">
    <property type="entry name" value="SET_dom"/>
</dbReference>
<dbReference type="PANTHER" id="PTHR13271">
    <property type="entry name" value="UNCHARACTERIZED PUTATIVE METHYLTRANSFERASE"/>
    <property type="match status" value="1"/>
</dbReference>
<reference evidence="7" key="1">
    <citation type="journal article" date="2016" name="Nat. Commun.">
        <title>The Gonium pectorale genome demonstrates co-option of cell cycle regulation during the evolution of multicellularity.</title>
        <authorList>
            <person name="Hanschen E.R."/>
            <person name="Marriage T.N."/>
            <person name="Ferris P.J."/>
            <person name="Hamaji T."/>
            <person name="Toyoda A."/>
            <person name="Fujiyama A."/>
            <person name="Neme R."/>
            <person name="Noguchi H."/>
            <person name="Minakuchi Y."/>
            <person name="Suzuki M."/>
            <person name="Kawai-Toyooka H."/>
            <person name="Smith D.R."/>
            <person name="Sparks H."/>
            <person name="Anderson J."/>
            <person name="Bakaric R."/>
            <person name="Luria V."/>
            <person name="Karger A."/>
            <person name="Kirschner M.W."/>
            <person name="Durand P.M."/>
            <person name="Michod R.E."/>
            <person name="Nozaki H."/>
            <person name="Olson B.J."/>
        </authorList>
    </citation>
    <scope>NUCLEOTIDE SEQUENCE [LARGE SCALE GENOMIC DNA]</scope>
    <source>
        <strain evidence="7">NIES-2863</strain>
    </source>
</reference>